<accession>A0A284SCU7</accession>
<reference evidence="3" key="1">
    <citation type="journal article" date="2017" name="Nat. Ecol. Evol.">
        <title>Genome expansion and lineage-specific genetic innovations in the forest pathogenic fungi Armillaria.</title>
        <authorList>
            <person name="Sipos G."/>
            <person name="Prasanna A.N."/>
            <person name="Walter M.C."/>
            <person name="O'Connor E."/>
            <person name="Balint B."/>
            <person name="Krizsan K."/>
            <person name="Kiss B."/>
            <person name="Hess J."/>
            <person name="Varga T."/>
            <person name="Slot J."/>
            <person name="Riley R."/>
            <person name="Boka B."/>
            <person name="Rigling D."/>
            <person name="Barry K."/>
            <person name="Lee J."/>
            <person name="Mihaltcheva S."/>
            <person name="LaButti K."/>
            <person name="Lipzen A."/>
            <person name="Waldron R."/>
            <person name="Moloney N.M."/>
            <person name="Sperisen C."/>
            <person name="Kredics L."/>
            <person name="Vagvoelgyi C."/>
            <person name="Patrignani A."/>
            <person name="Fitzpatrick D."/>
            <person name="Nagy I."/>
            <person name="Doyle S."/>
            <person name="Anderson J.B."/>
            <person name="Grigoriev I.V."/>
            <person name="Gueldener U."/>
            <person name="Muensterkoetter M."/>
            <person name="Nagy L.G."/>
        </authorList>
    </citation>
    <scope>NUCLEOTIDE SEQUENCE [LARGE SCALE GENOMIC DNA]</scope>
    <source>
        <strain evidence="3">C18/9</strain>
    </source>
</reference>
<feature type="compositionally biased region" description="Basic and acidic residues" evidence="1">
    <location>
        <begin position="82"/>
        <end position="92"/>
    </location>
</feature>
<evidence type="ECO:0000313" key="2">
    <source>
        <dbReference type="EMBL" id="SJL18816.1"/>
    </source>
</evidence>
<dbReference type="AlphaFoldDB" id="A0A284SCU7"/>
<sequence>MAVTKCYDTTSEDERTDDESKEELSESEEEILPKHTRGKGTLKSKTQSPGKAASTSSATSLATGASKNQKQKASSPKKKFTTPKEPKASHLW</sequence>
<gene>
    <name evidence="2" type="ORF">ARMOST_22417</name>
</gene>
<keyword evidence="3" id="KW-1185">Reference proteome</keyword>
<feature type="compositionally biased region" description="Low complexity" evidence="1">
    <location>
        <begin position="52"/>
        <end position="66"/>
    </location>
</feature>
<feature type="region of interest" description="Disordered" evidence="1">
    <location>
        <begin position="1"/>
        <end position="92"/>
    </location>
</feature>
<dbReference type="Proteomes" id="UP000219338">
    <property type="component" value="Unassembled WGS sequence"/>
</dbReference>
<name>A0A284SCU7_ARMOS</name>
<feature type="compositionally biased region" description="Acidic residues" evidence="1">
    <location>
        <begin position="10"/>
        <end position="30"/>
    </location>
</feature>
<protein>
    <submittedName>
        <fullName evidence="2">Uncharacterized protein</fullName>
    </submittedName>
</protein>
<evidence type="ECO:0000313" key="3">
    <source>
        <dbReference type="Proteomes" id="UP000219338"/>
    </source>
</evidence>
<organism evidence="2 3">
    <name type="scientific">Armillaria ostoyae</name>
    <name type="common">Armillaria root rot fungus</name>
    <dbReference type="NCBI Taxonomy" id="47428"/>
    <lineage>
        <taxon>Eukaryota</taxon>
        <taxon>Fungi</taxon>
        <taxon>Dikarya</taxon>
        <taxon>Basidiomycota</taxon>
        <taxon>Agaricomycotina</taxon>
        <taxon>Agaricomycetes</taxon>
        <taxon>Agaricomycetidae</taxon>
        <taxon>Agaricales</taxon>
        <taxon>Marasmiineae</taxon>
        <taxon>Physalacriaceae</taxon>
        <taxon>Armillaria</taxon>
    </lineage>
</organism>
<proteinExistence type="predicted"/>
<evidence type="ECO:0000256" key="1">
    <source>
        <dbReference type="SAM" id="MobiDB-lite"/>
    </source>
</evidence>
<dbReference type="EMBL" id="FUEG01000070">
    <property type="protein sequence ID" value="SJL18816.1"/>
    <property type="molecule type" value="Genomic_DNA"/>
</dbReference>